<evidence type="ECO:0000256" key="1">
    <source>
        <dbReference type="ARBA" id="ARBA00004138"/>
    </source>
</evidence>
<feature type="compositionally biased region" description="Pro residues" evidence="10">
    <location>
        <begin position="212"/>
        <end position="221"/>
    </location>
</feature>
<comment type="subcellular location">
    <subcellularLocation>
        <location evidence="1">Cell projection</location>
        <location evidence="1">Cilium</location>
    </subcellularLocation>
    <subcellularLocation>
        <location evidence="2">Cytoplasm</location>
        <location evidence="2">Cytoskeleton</location>
    </subcellularLocation>
</comment>
<dbReference type="PANTHER" id="PTHR14885:SF3">
    <property type="entry name" value="CILIA- AND FLAGELLA-ASSOCIATED PROTEIN 44"/>
    <property type="match status" value="1"/>
</dbReference>
<evidence type="ECO:0000256" key="9">
    <source>
        <dbReference type="SAM" id="Coils"/>
    </source>
</evidence>
<keyword evidence="12" id="KW-1185">Reference proteome</keyword>
<keyword evidence="7" id="KW-0206">Cytoskeleton</keyword>
<name>A0AA89CAI7_PINIB</name>
<protein>
    <submittedName>
        <fullName evidence="11">Uncharacterized protein</fullName>
    </submittedName>
</protein>
<accession>A0AA89CAI7</accession>
<comment type="caution">
    <text evidence="11">The sequence shown here is derived from an EMBL/GenBank/DDBJ whole genome shotgun (WGS) entry which is preliminary data.</text>
</comment>
<evidence type="ECO:0000313" key="11">
    <source>
        <dbReference type="EMBL" id="KAK3107014.1"/>
    </source>
</evidence>
<evidence type="ECO:0000256" key="3">
    <source>
        <dbReference type="ARBA" id="ARBA00022490"/>
    </source>
</evidence>
<feature type="region of interest" description="Disordered" evidence="10">
    <location>
        <begin position="207"/>
        <end position="229"/>
    </location>
</feature>
<evidence type="ECO:0000256" key="5">
    <source>
        <dbReference type="ARBA" id="ARBA00022737"/>
    </source>
</evidence>
<feature type="coiled-coil region" evidence="9">
    <location>
        <begin position="178"/>
        <end position="205"/>
    </location>
</feature>
<evidence type="ECO:0000256" key="2">
    <source>
        <dbReference type="ARBA" id="ARBA00004245"/>
    </source>
</evidence>
<evidence type="ECO:0000256" key="7">
    <source>
        <dbReference type="ARBA" id="ARBA00023212"/>
    </source>
</evidence>
<evidence type="ECO:0000256" key="4">
    <source>
        <dbReference type="ARBA" id="ARBA00022574"/>
    </source>
</evidence>
<evidence type="ECO:0000313" key="12">
    <source>
        <dbReference type="Proteomes" id="UP001186944"/>
    </source>
</evidence>
<dbReference type="PANTHER" id="PTHR14885">
    <property type="entry name" value="CILIA- AND FLAGELLA-ASSOCIATED PROTEIN 43-RELATED"/>
    <property type="match status" value="1"/>
</dbReference>
<dbReference type="AlphaFoldDB" id="A0AA89CAI7"/>
<feature type="coiled-coil region" evidence="9">
    <location>
        <begin position="96"/>
        <end position="134"/>
    </location>
</feature>
<dbReference type="Proteomes" id="UP001186944">
    <property type="component" value="Unassembled WGS sequence"/>
</dbReference>
<keyword evidence="3" id="KW-0963">Cytoplasm</keyword>
<proteinExistence type="predicted"/>
<evidence type="ECO:0000256" key="8">
    <source>
        <dbReference type="ARBA" id="ARBA00023273"/>
    </source>
</evidence>
<dbReference type="GO" id="GO:0005856">
    <property type="term" value="C:cytoskeleton"/>
    <property type="evidence" value="ECO:0007669"/>
    <property type="project" value="UniProtKB-SubCell"/>
</dbReference>
<keyword evidence="5" id="KW-0677">Repeat</keyword>
<feature type="coiled-coil region" evidence="9">
    <location>
        <begin position="14"/>
        <end position="48"/>
    </location>
</feature>
<reference evidence="11" key="1">
    <citation type="submission" date="2019-08" db="EMBL/GenBank/DDBJ databases">
        <title>The improved chromosome-level genome for the pearl oyster Pinctada fucata martensii using PacBio sequencing and Hi-C.</title>
        <authorList>
            <person name="Zheng Z."/>
        </authorList>
    </citation>
    <scope>NUCLEOTIDE SEQUENCE</scope>
    <source>
        <strain evidence="11">ZZ-2019</strain>
        <tissue evidence="11">Adductor muscle</tissue>
    </source>
</reference>
<sequence length="229" mass="26692">MVNGALPQDLSATLVFESNGVNRLQQRIKELEHEKHSQKKHMKESRRKHVQLIKDRKVFESKVVEMEGQCNEMMVDKFGQPVDLEKLETIIVNRQIEELKEKLRLTEIQCSEEIKEWNEKIAEKKERITAKIKDNTNRLDQLCMLLNEKKEFEAHLDSRQKNSGEEFSGARKADIREKQRLIQLVQLQAQEIDALKEEIMLLSRKGGHILPPAQPPLPQSPPNMRTISN</sequence>
<keyword evidence="6 9" id="KW-0175">Coiled coil</keyword>
<gene>
    <name evidence="11" type="ORF">FSP39_005065</name>
</gene>
<evidence type="ECO:0000256" key="10">
    <source>
        <dbReference type="SAM" id="MobiDB-lite"/>
    </source>
</evidence>
<keyword evidence="8" id="KW-0966">Cell projection</keyword>
<organism evidence="11 12">
    <name type="scientific">Pinctada imbricata</name>
    <name type="common">Atlantic pearl-oyster</name>
    <name type="synonym">Pinctada martensii</name>
    <dbReference type="NCBI Taxonomy" id="66713"/>
    <lineage>
        <taxon>Eukaryota</taxon>
        <taxon>Metazoa</taxon>
        <taxon>Spiralia</taxon>
        <taxon>Lophotrochozoa</taxon>
        <taxon>Mollusca</taxon>
        <taxon>Bivalvia</taxon>
        <taxon>Autobranchia</taxon>
        <taxon>Pteriomorphia</taxon>
        <taxon>Pterioida</taxon>
        <taxon>Pterioidea</taxon>
        <taxon>Pteriidae</taxon>
        <taxon>Pinctada</taxon>
    </lineage>
</organism>
<evidence type="ECO:0000256" key="6">
    <source>
        <dbReference type="ARBA" id="ARBA00023054"/>
    </source>
</evidence>
<keyword evidence="4" id="KW-0853">WD repeat</keyword>
<dbReference type="EMBL" id="VSWD01000002">
    <property type="protein sequence ID" value="KAK3107014.1"/>
    <property type="molecule type" value="Genomic_DNA"/>
</dbReference>
<dbReference type="GO" id="GO:0005929">
    <property type="term" value="C:cilium"/>
    <property type="evidence" value="ECO:0007669"/>
    <property type="project" value="UniProtKB-SubCell"/>
</dbReference>